<dbReference type="Pfam" id="PF00300">
    <property type="entry name" value="His_Phos_1"/>
    <property type="match status" value="1"/>
</dbReference>
<proteinExistence type="predicted"/>
<evidence type="ECO:0000313" key="2">
    <source>
        <dbReference type="Proteomes" id="UP001589608"/>
    </source>
</evidence>
<dbReference type="PANTHER" id="PTHR48100">
    <property type="entry name" value="BROAD-SPECIFICITY PHOSPHATASE YOR283W-RELATED"/>
    <property type="match status" value="1"/>
</dbReference>
<dbReference type="Gene3D" id="3.40.50.1240">
    <property type="entry name" value="Phosphoglycerate mutase-like"/>
    <property type="match status" value="1"/>
</dbReference>
<keyword evidence="2" id="KW-1185">Reference proteome</keyword>
<comment type="caution">
    <text evidence="1">The sequence shown here is derived from an EMBL/GenBank/DDBJ whole genome shotgun (WGS) entry which is preliminary data.</text>
</comment>
<dbReference type="InterPro" id="IPR013078">
    <property type="entry name" value="His_Pase_superF_clade-1"/>
</dbReference>
<sequence length="199" mass="21241">MTLLVLWRHGQTEWNATRRIQGQTDVPLSAVGLAQAEESAPRLAAMQPTVLVSSDLRRASATAAALTALTGLTPTYDTRLRERGFGEWEGLDHPAAGSRWPEAFARWRSGEEVQAAGVEEVDAVAKRMVAGLLEAVDAAGPDAVVVAATHGAAARMAAVALLGLPLTYASSFEALHNCHRTVLHSHPVRGWMLEGHNLP</sequence>
<dbReference type="EMBL" id="JBHMCA010000024">
    <property type="protein sequence ID" value="MFB9444149.1"/>
    <property type="molecule type" value="Genomic_DNA"/>
</dbReference>
<dbReference type="CDD" id="cd07067">
    <property type="entry name" value="HP_PGM_like"/>
    <property type="match status" value="1"/>
</dbReference>
<dbReference type="Proteomes" id="UP001589608">
    <property type="component" value="Unassembled WGS sequence"/>
</dbReference>
<dbReference type="PANTHER" id="PTHR48100:SF62">
    <property type="entry name" value="GLUCOSYL-3-PHOSPHOGLYCERATE PHOSPHATASE"/>
    <property type="match status" value="1"/>
</dbReference>
<dbReference type="PROSITE" id="PS00175">
    <property type="entry name" value="PG_MUTASE"/>
    <property type="match status" value="1"/>
</dbReference>
<dbReference type="InterPro" id="IPR001345">
    <property type="entry name" value="PG/BPGM_mutase_AS"/>
</dbReference>
<reference evidence="1 2" key="1">
    <citation type="submission" date="2024-09" db="EMBL/GenBank/DDBJ databases">
        <authorList>
            <person name="Sun Q."/>
            <person name="Mori K."/>
        </authorList>
    </citation>
    <scope>NUCLEOTIDE SEQUENCE [LARGE SCALE GENOMIC DNA]</scope>
    <source>
        <strain evidence="1 2">JCM 3307</strain>
    </source>
</reference>
<gene>
    <name evidence="1" type="ORF">ACFFTR_13795</name>
</gene>
<dbReference type="InterPro" id="IPR050275">
    <property type="entry name" value="PGM_Phosphatase"/>
</dbReference>
<name>A0ABV5M5L7_9ACTN</name>
<dbReference type="SMART" id="SM00855">
    <property type="entry name" value="PGAM"/>
    <property type="match status" value="1"/>
</dbReference>
<organism evidence="1 2">
    <name type="scientific">Dactylosporangium vinaceum</name>
    <dbReference type="NCBI Taxonomy" id="53362"/>
    <lineage>
        <taxon>Bacteria</taxon>
        <taxon>Bacillati</taxon>
        <taxon>Actinomycetota</taxon>
        <taxon>Actinomycetes</taxon>
        <taxon>Micromonosporales</taxon>
        <taxon>Micromonosporaceae</taxon>
        <taxon>Dactylosporangium</taxon>
    </lineage>
</organism>
<protein>
    <submittedName>
        <fullName evidence="1">Histidine phosphatase family protein</fullName>
    </submittedName>
</protein>
<dbReference type="RefSeq" id="WP_223098399.1">
    <property type="nucleotide sequence ID" value="NZ_CP061913.1"/>
</dbReference>
<dbReference type="SUPFAM" id="SSF53254">
    <property type="entry name" value="Phosphoglycerate mutase-like"/>
    <property type="match status" value="1"/>
</dbReference>
<evidence type="ECO:0000313" key="1">
    <source>
        <dbReference type="EMBL" id="MFB9444149.1"/>
    </source>
</evidence>
<dbReference type="InterPro" id="IPR029033">
    <property type="entry name" value="His_PPase_superfam"/>
</dbReference>
<accession>A0ABV5M5L7</accession>